<name>A0ABN9X338_9DINO</name>
<gene>
    <name evidence="1" type="ORF">PCOR1329_LOCUS72891</name>
</gene>
<evidence type="ECO:0000313" key="1">
    <source>
        <dbReference type="EMBL" id="CAK0893624.1"/>
    </source>
</evidence>
<keyword evidence="2" id="KW-1185">Reference proteome</keyword>
<accession>A0ABN9X338</accession>
<dbReference type="EMBL" id="CAUYUJ010019775">
    <property type="protein sequence ID" value="CAK0893624.1"/>
    <property type="molecule type" value="Genomic_DNA"/>
</dbReference>
<sequence length="258" mass="28895">MARAGLKTHSYLMTFAYNIGLGEWRDQARREQVKASLQDTLATSGGPAYDAVFRHCSAVFERDRPPPNGAWTAEHAEQVYEELKQRTCWDESETRIGWHSPCSGGGGGARCARKRPCTSQVRRPVAAGSPPVAFEMPALLSGAWAERRVKGSSLAAAAAPLDDIEEVRQRARNALPEGTLEQWQLKRLLPPKCSIWNDWRRQSWSIHLAGHARDSEPWCDFGRDGAAFTLIARMWRLWLDDNDLEPAVCPVEGLLSNW</sequence>
<comment type="caution">
    <text evidence="1">The sequence shown here is derived from an EMBL/GenBank/DDBJ whole genome shotgun (WGS) entry which is preliminary data.</text>
</comment>
<evidence type="ECO:0000313" key="2">
    <source>
        <dbReference type="Proteomes" id="UP001189429"/>
    </source>
</evidence>
<proteinExistence type="predicted"/>
<organism evidence="1 2">
    <name type="scientific">Prorocentrum cordatum</name>
    <dbReference type="NCBI Taxonomy" id="2364126"/>
    <lineage>
        <taxon>Eukaryota</taxon>
        <taxon>Sar</taxon>
        <taxon>Alveolata</taxon>
        <taxon>Dinophyceae</taxon>
        <taxon>Prorocentrales</taxon>
        <taxon>Prorocentraceae</taxon>
        <taxon>Prorocentrum</taxon>
    </lineage>
</organism>
<reference evidence="1" key="1">
    <citation type="submission" date="2023-10" db="EMBL/GenBank/DDBJ databases">
        <authorList>
            <person name="Chen Y."/>
            <person name="Shah S."/>
            <person name="Dougan E. K."/>
            <person name="Thang M."/>
            <person name="Chan C."/>
        </authorList>
    </citation>
    <scope>NUCLEOTIDE SEQUENCE [LARGE SCALE GENOMIC DNA]</scope>
</reference>
<dbReference type="Proteomes" id="UP001189429">
    <property type="component" value="Unassembled WGS sequence"/>
</dbReference>
<protein>
    <submittedName>
        <fullName evidence="1">Uncharacterized protein</fullName>
    </submittedName>
</protein>